<accession>A0A2M9ZBU5</accession>
<sequence length="78" mass="9386">MPLLYTPVSGRIFRNRKSLYDFRKLLESSLYRREVEKLISEPDFGVRSFEVSSYRINRQMINKELEVHYDRNGGPEEE</sequence>
<organism evidence="1 2">
    <name type="scientific">Leptospira wolffii</name>
    <dbReference type="NCBI Taxonomy" id="409998"/>
    <lineage>
        <taxon>Bacteria</taxon>
        <taxon>Pseudomonadati</taxon>
        <taxon>Spirochaetota</taxon>
        <taxon>Spirochaetia</taxon>
        <taxon>Leptospirales</taxon>
        <taxon>Leptospiraceae</taxon>
        <taxon>Leptospira</taxon>
    </lineage>
</organism>
<dbReference type="EMBL" id="NPDT01000003">
    <property type="protein sequence ID" value="PJZ65901.1"/>
    <property type="molecule type" value="Genomic_DNA"/>
</dbReference>
<gene>
    <name evidence="1" type="ORF">CH371_10230</name>
</gene>
<comment type="caution">
    <text evidence="1">The sequence shown here is derived from an EMBL/GenBank/DDBJ whole genome shotgun (WGS) entry which is preliminary data.</text>
</comment>
<proteinExistence type="predicted"/>
<dbReference type="AlphaFoldDB" id="A0A2M9ZBU5"/>
<reference evidence="1 2" key="1">
    <citation type="submission" date="2017-07" db="EMBL/GenBank/DDBJ databases">
        <title>Leptospira spp. isolated from tropical soils.</title>
        <authorList>
            <person name="Thibeaux R."/>
            <person name="Iraola G."/>
            <person name="Ferres I."/>
            <person name="Bierque E."/>
            <person name="Girault D."/>
            <person name="Soupe-Gilbert M.-E."/>
            <person name="Picardeau M."/>
            <person name="Goarant C."/>
        </authorList>
    </citation>
    <scope>NUCLEOTIDE SEQUENCE [LARGE SCALE GENOMIC DNA]</scope>
    <source>
        <strain evidence="1 2">FH2-C-A2</strain>
    </source>
</reference>
<name>A0A2M9ZBU5_9LEPT</name>
<dbReference type="Proteomes" id="UP000231912">
    <property type="component" value="Unassembled WGS sequence"/>
</dbReference>
<evidence type="ECO:0000313" key="1">
    <source>
        <dbReference type="EMBL" id="PJZ65901.1"/>
    </source>
</evidence>
<evidence type="ECO:0000313" key="2">
    <source>
        <dbReference type="Proteomes" id="UP000231912"/>
    </source>
</evidence>
<protein>
    <submittedName>
        <fullName evidence="1">Uncharacterized protein</fullName>
    </submittedName>
</protein>